<reference evidence="1 2" key="1">
    <citation type="journal article" date="2014" name="Agronomy (Basel)">
        <title>A Draft Genome Sequence for Ensete ventricosum, the Drought-Tolerant Tree Against Hunger.</title>
        <authorList>
            <person name="Harrison J."/>
            <person name="Moore K.A."/>
            <person name="Paszkiewicz K."/>
            <person name="Jones T."/>
            <person name="Grant M."/>
            <person name="Ambacheew D."/>
            <person name="Muzemil S."/>
            <person name="Studholme D.J."/>
        </authorList>
    </citation>
    <scope>NUCLEOTIDE SEQUENCE [LARGE SCALE GENOMIC DNA]</scope>
</reference>
<accession>A0A426ZF93</accession>
<name>A0A426ZF93_ENSVE</name>
<dbReference type="EMBL" id="AMZH03006914">
    <property type="protein sequence ID" value="RRT62633.1"/>
    <property type="molecule type" value="Genomic_DNA"/>
</dbReference>
<comment type="caution">
    <text evidence="1">The sequence shown here is derived from an EMBL/GenBank/DDBJ whole genome shotgun (WGS) entry which is preliminary data.</text>
</comment>
<evidence type="ECO:0000313" key="2">
    <source>
        <dbReference type="Proteomes" id="UP000287651"/>
    </source>
</evidence>
<dbReference type="AlphaFoldDB" id="A0A426ZF93"/>
<sequence>MHGWRGWSGGSLDLRVLPLIDEGIDIGGGDIRVRRMAPIGKESLVIRADATMVEKKAATSKRSWQRRGPQLWPERALAVIFEAGEEVEEAKGEGSGAT</sequence>
<evidence type="ECO:0000313" key="1">
    <source>
        <dbReference type="EMBL" id="RRT62633.1"/>
    </source>
</evidence>
<gene>
    <name evidence="1" type="ORF">B296_00037440</name>
</gene>
<protein>
    <submittedName>
        <fullName evidence="1">Uncharacterized protein</fullName>
    </submittedName>
</protein>
<proteinExistence type="predicted"/>
<dbReference type="Proteomes" id="UP000287651">
    <property type="component" value="Unassembled WGS sequence"/>
</dbReference>
<organism evidence="1 2">
    <name type="scientific">Ensete ventricosum</name>
    <name type="common">Abyssinian banana</name>
    <name type="synonym">Musa ensete</name>
    <dbReference type="NCBI Taxonomy" id="4639"/>
    <lineage>
        <taxon>Eukaryota</taxon>
        <taxon>Viridiplantae</taxon>
        <taxon>Streptophyta</taxon>
        <taxon>Embryophyta</taxon>
        <taxon>Tracheophyta</taxon>
        <taxon>Spermatophyta</taxon>
        <taxon>Magnoliopsida</taxon>
        <taxon>Liliopsida</taxon>
        <taxon>Zingiberales</taxon>
        <taxon>Musaceae</taxon>
        <taxon>Ensete</taxon>
    </lineage>
</organism>